<dbReference type="Pfam" id="PF01882">
    <property type="entry name" value="DUF58"/>
    <property type="match status" value="1"/>
</dbReference>
<proteinExistence type="predicted"/>
<dbReference type="PANTHER" id="PTHR34351">
    <property type="entry name" value="SLR1927 PROTEIN-RELATED"/>
    <property type="match status" value="1"/>
</dbReference>
<dbReference type="EMBL" id="CP001727">
    <property type="protein sequence ID" value="ACV59156.1"/>
    <property type="molecule type" value="Genomic_DNA"/>
</dbReference>
<gene>
    <name evidence="2" type="ordered locus">Aaci_2147</name>
</gene>
<evidence type="ECO:0000313" key="3">
    <source>
        <dbReference type="Proteomes" id="UP000001917"/>
    </source>
</evidence>
<sequence length="358" mass="39878">MTWLWLPLLMVMALWFWPRAFARAVSGRVEGFLTANRAEMEPGDAVTLCVTLVNRSWMPIPLAEVEIELPPQLSFHREQAARLGQVALSVLPRRQADIQFTAYGWRRGPATPIQIRAALSEGMGLLDTDIVLENRVSLAVRPRQKRVEHRFHLAPSGWMTRESRAFPDETALRSVRPYAYGDPVRHIHWRASARLGQLMIKEFFTTKAPDWAIVLSAQATEPYWLGGLHPDTFDAMCEQALAIAQWLTRGGGRVYFATNAACGNRQRATIAWLSAEGVASLLAHAQPVATCDLDMLTTALARSPSSPRHWIVLSPFGESAARSRMSRFGVQVAWISVRPFVEEDGQDVAMGASHDAKG</sequence>
<organism evidence="2 3">
    <name type="scientific">Alicyclobacillus acidocaldarius subsp. acidocaldarius (strain ATCC 27009 / DSM 446 / BCRC 14685 / JCM 5260 / KCTC 1825 / NBRC 15652 / NCIMB 11725 / NRRL B-14509 / 104-IA)</name>
    <name type="common">Bacillus acidocaldarius</name>
    <dbReference type="NCBI Taxonomy" id="521098"/>
    <lineage>
        <taxon>Bacteria</taxon>
        <taxon>Bacillati</taxon>
        <taxon>Bacillota</taxon>
        <taxon>Bacilli</taxon>
        <taxon>Bacillales</taxon>
        <taxon>Alicyclobacillaceae</taxon>
        <taxon>Alicyclobacillus</taxon>
    </lineage>
</organism>
<dbReference type="HOGENOM" id="CLU_773018_0_0_9"/>
<reference evidence="2 3" key="2">
    <citation type="journal article" date="2010" name="Stand. Genomic Sci.">
        <title>Complete genome sequence of Alicyclobacillus acidocaldarius type strain (104-IA).</title>
        <authorList>
            <person name="Mavromatis K."/>
            <person name="Sikorski J."/>
            <person name="Lapidus A."/>
            <person name="Glavina Del Rio T."/>
            <person name="Copeland A."/>
            <person name="Tice H."/>
            <person name="Cheng J.F."/>
            <person name="Lucas S."/>
            <person name="Chen F."/>
            <person name="Nolan M."/>
            <person name="Bruce D."/>
            <person name="Goodwin L."/>
            <person name="Pitluck S."/>
            <person name="Ivanova N."/>
            <person name="Ovchinnikova G."/>
            <person name="Pati A."/>
            <person name="Chen A."/>
            <person name="Palaniappan K."/>
            <person name="Land M."/>
            <person name="Hauser L."/>
            <person name="Chang Y.J."/>
            <person name="Jeffries C.D."/>
            <person name="Chain P."/>
            <person name="Meincke L."/>
            <person name="Sims D."/>
            <person name="Chertkov O."/>
            <person name="Han C."/>
            <person name="Brettin T."/>
            <person name="Detter J.C."/>
            <person name="Wahrenburg C."/>
            <person name="Rohde M."/>
            <person name="Pukall R."/>
            <person name="Goker M."/>
            <person name="Bristow J."/>
            <person name="Eisen J.A."/>
            <person name="Markowitz V."/>
            <person name="Hugenholtz P."/>
            <person name="Klenk H.P."/>
            <person name="Kyrpides N.C."/>
        </authorList>
    </citation>
    <scope>NUCLEOTIDE SEQUENCE [LARGE SCALE GENOMIC DNA]</scope>
    <source>
        <strain evidence="3">ATCC 27009 / DSM 446 / BCRC 14685 / JCM 5260 / KCTC 1825 / NBRC 15652 / NCIMB 11725 / NRRL B-14509 / 104-IA</strain>
    </source>
</reference>
<dbReference type="InterPro" id="IPR002881">
    <property type="entry name" value="DUF58"/>
</dbReference>
<evidence type="ECO:0000259" key="1">
    <source>
        <dbReference type="Pfam" id="PF01882"/>
    </source>
</evidence>
<accession>C8WQY7</accession>
<dbReference type="KEGG" id="aac:Aaci_2147"/>
<dbReference type="RefSeq" id="WP_012811417.1">
    <property type="nucleotide sequence ID" value="NC_013205.1"/>
</dbReference>
<protein>
    <recommendedName>
        <fullName evidence="1">DUF58 domain-containing protein</fullName>
    </recommendedName>
</protein>
<dbReference type="STRING" id="521098.Aaci_2147"/>
<dbReference type="Proteomes" id="UP000001917">
    <property type="component" value="Chromosome"/>
</dbReference>
<dbReference type="eggNOG" id="COG1721">
    <property type="taxonomic scope" value="Bacteria"/>
</dbReference>
<evidence type="ECO:0000313" key="2">
    <source>
        <dbReference type="EMBL" id="ACV59156.1"/>
    </source>
</evidence>
<dbReference type="AlphaFoldDB" id="C8WQY7"/>
<feature type="domain" description="DUF58" evidence="1">
    <location>
        <begin position="174"/>
        <end position="254"/>
    </location>
</feature>
<keyword evidence="3" id="KW-1185">Reference proteome</keyword>
<reference evidence="3" key="1">
    <citation type="submission" date="2009-09" db="EMBL/GenBank/DDBJ databases">
        <title>The complete chromosome of Alicyclobacillus acidocaldarius subsp. acidocaldarius DSM 446.</title>
        <authorList>
            <consortium name="US DOE Joint Genome Institute (JGI-PGF)"/>
            <person name="Lucas S."/>
            <person name="Copeland A."/>
            <person name="Lapidus A."/>
            <person name="Glavina del Rio T."/>
            <person name="Dalin E."/>
            <person name="Tice H."/>
            <person name="Bruce D."/>
            <person name="Goodwin L."/>
            <person name="Pitluck S."/>
            <person name="Kyrpides N."/>
            <person name="Mavromatis K."/>
            <person name="Ivanova N."/>
            <person name="Ovchinnikova G."/>
            <person name="Chertkov O."/>
            <person name="Sims D."/>
            <person name="Brettin T."/>
            <person name="Detter J.C."/>
            <person name="Han C."/>
            <person name="Larimer F."/>
            <person name="Land M."/>
            <person name="Hauser L."/>
            <person name="Markowitz V."/>
            <person name="Cheng J.-F."/>
            <person name="Hugenholtz P."/>
            <person name="Woyke T."/>
            <person name="Wu D."/>
            <person name="Pukall R."/>
            <person name="Klenk H.-P."/>
            <person name="Eisen J.A."/>
        </authorList>
    </citation>
    <scope>NUCLEOTIDE SEQUENCE [LARGE SCALE GENOMIC DNA]</scope>
    <source>
        <strain evidence="3">ATCC 27009 / DSM 446 / BCRC 14685 / JCM 5260 / KCTC 1825 / NBRC 15652 / NCIMB 11725 / NRRL B-14509 / 104-IA</strain>
    </source>
</reference>
<name>C8WQY7_ALIAD</name>
<dbReference type="PANTHER" id="PTHR34351:SF2">
    <property type="entry name" value="DUF58 DOMAIN-CONTAINING PROTEIN"/>
    <property type="match status" value="1"/>
</dbReference>